<evidence type="ECO:0000313" key="4">
    <source>
        <dbReference type="Proteomes" id="UP000034883"/>
    </source>
</evidence>
<sequence>MSRSFVSSLLALSVVVLSACGGSSSSEPASTSDTTGSEQAASDDTTTTQHTPGESEHRCSQELAATDCTGCTIRETGDPVAAATPICEATREGEVVACLEACCTGCPRE</sequence>
<dbReference type="Proteomes" id="UP000034883">
    <property type="component" value="Chromosome"/>
</dbReference>
<dbReference type="KEGG" id="samy:DB32_006662"/>
<feature type="region of interest" description="Disordered" evidence="1">
    <location>
        <begin position="20"/>
        <end position="58"/>
    </location>
</feature>
<proteinExistence type="predicted"/>
<feature type="signal peptide" evidence="2">
    <location>
        <begin position="1"/>
        <end position="18"/>
    </location>
</feature>
<keyword evidence="2" id="KW-0732">Signal</keyword>
<dbReference type="STRING" id="927083.DB32_006662"/>
<feature type="compositionally biased region" description="Polar residues" evidence="1">
    <location>
        <begin position="33"/>
        <end position="52"/>
    </location>
</feature>
<protein>
    <recommendedName>
        <fullName evidence="5">Secreted protein</fullName>
    </recommendedName>
</protein>
<dbReference type="EMBL" id="CP011125">
    <property type="protein sequence ID" value="AKF09513.1"/>
    <property type="molecule type" value="Genomic_DNA"/>
</dbReference>
<accession>A0A0F6YLI9</accession>
<feature type="chain" id="PRO_5002513019" description="Secreted protein" evidence="2">
    <location>
        <begin position="19"/>
        <end position="109"/>
    </location>
</feature>
<dbReference type="AlphaFoldDB" id="A0A0F6YLI9"/>
<evidence type="ECO:0000256" key="1">
    <source>
        <dbReference type="SAM" id="MobiDB-lite"/>
    </source>
</evidence>
<evidence type="ECO:0000256" key="2">
    <source>
        <dbReference type="SAM" id="SignalP"/>
    </source>
</evidence>
<evidence type="ECO:0008006" key="5">
    <source>
        <dbReference type="Google" id="ProtNLM"/>
    </source>
</evidence>
<feature type="compositionally biased region" description="Low complexity" evidence="1">
    <location>
        <begin position="20"/>
        <end position="32"/>
    </location>
</feature>
<reference evidence="3 4" key="1">
    <citation type="submission" date="2015-03" db="EMBL/GenBank/DDBJ databases">
        <title>Genome assembly of Sandaracinus amylolyticus DSM 53668.</title>
        <authorList>
            <person name="Sharma G."/>
            <person name="Subramanian S."/>
        </authorList>
    </citation>
    <scope>NUCLEOTIDE SEQUENCE [LARGE SCALE GENOMIC DNA]</scope>
    <source>
        <strain evidence="3 4">DSM 53668</strain>
    </source>
</reference>
<organism evidence="3 4">
    <name type="scientific">Sandaracinus amylolyticus</name>
    <dbReference type="NCBI Taxonomy" id="927083"/>
    <lineage>
        <taxon>Bacteria</taxon>
        <taxon>Pseudomonadati</taxon>
        <taxon>Myxococcota</taxon>
        <taxon>Polyangia</taxon>
        <taxon>Polyangiales</taxon>
        <taxon>Sandaracinaceae</taxon>
        <taxon>Sandaracinus</taxon>
    </lineage>
</organism>
<evidence type="ECO:0000313" key="3">
    <source>
        <dbReference type="EMBL" id="AKF09513.1"/>
    </source>
</evidence>
<dbReference type="RefSeq" id="WP_053236548.1">
    <property type="nucleotide sequence ID" value="NZ_CP011125.1"/>
</dbReference>
<name>A0A0F6YLI9_9BACT</name>
<gene>
    <name evidence="3" type="ORF">DB32_006662</name>
</gene>
<keyword evidence="4" id="KW-1185">Reference proteome</keyword>
<dbReference type="PROSITE" id="PS51257">
    <property type="entry name" value="PROKAR_LIPOPROTEIN"/>
    <property type="match status" value="1"/>
</dbReference>